<protein>
    <submittedName>
        <fullName evidence="1">Uncharacterized protein</fullName>
    </submittedName>
</protein>
<dbReference type="GeneID" id="77801227"/>
<dbReference type="RefSeq" id="XP_053024317.1">
    <property type="nucleotide sequence ID" value="XM_053160332.1"/>
</dbReference>
<name>A0ABY7CWC3_9BASI</name>
<evidence type="ECO:0000313" key="1">
    <source>
        <dbReference type="EMBL" id="WAQ88762.1"/>
    </source>
</evidence>
<dbReference type="EMBL" id="CP110430">
    <property type="protein sequence ID" value="WAQ88762.1"/>
    <property type="molecule type" value="Genomic_DNA"/>
</dbReference>
<organism evidence="1 2">
    <name type="scientific">Puccinia triticina</name>
    <dbReference type="NCBI Taxonomy" id="208348"/>
    <lineage>
        <taxon>Eukaryota</taxon>
        <taxon>Fungi</taxon>
        <taxon>Dikarya</taxon>
        <taxon>Basidiomycota</taxon>
        <taxon>Pucciniomycotina</taxon>
        <taxon>Pucciniomycetes</taxon>
        <taxon>Pucciniales</taxon>
        <taxon>Pucciniaceae</taxon>
        <taxon>Puccinia</taxon>
    </lineage>
</organism>
<keyword evidence="2" id="KW-1185">Reference proteome</keyword>
<accession>A0ABY7CWC3</accession>
<gene>
    <name evidence="1" type="ORF">PtA15_10A181</name>
</gene>
<dbReference type="Proteomes" id="UP001164743">
    <property type="component" value="Chromosome 10A"/>
</dbReference>
<evidence type="ECO:0000313" key="2">
    <source>
        <dbReference type="Proteomes" id="UP001164743"/>
    </source>
</evidence>
<sequence length="98" mass="10594">MSGRPANWANIDKSYSNQLTGLGGQLGSLNNDLKYAFTTVVGNTGDRINSLLKTLTTLKVVAEPPLQRLLANSQPDHATAVQTFSKVQPIDPREAEDL</sequence>
<reference evidence="1" key="1">
    <citation type="submission" date="2022-10" db="EMBL/GenBank/DDBJ databases">
        <title>Puccinia triticina Genome sequencing and assembly.</title>
        <authorList>
            <person name="Li C."/>
        </authorList>
    </citation>
    <scope>NUCLEOTIDE SEQUENCE</scope>
    <source>
        <strain evidence="1">Pt15</strain>
    </source>
</reference>
<proteinExistence type="predicted"/>